<reference evidence="1 2" key="1">
    <citation type="submission" date="2014-04" db="EMBL/GenBank/DDBJ databases">
        <authorList>
            <consortium name="DOE Joint Genome Institute"/>
            <person name="Kuo A."/>
            <person name="Kohler A."/>
            <person name="Jargeat P."/>
            <person name="Nagy L.G."/>
            <person name="Floudas D."/>
            <person name="Copeland A."/>
            <person name="Barry K.W."/>
            <person name="Cichocki N."/>
            <person name="Veneault-Fourrey C."/>
            <person name="LaButti K."/>
            <person name="Lindquist E.A."/>
            <person name="Lipzen A."/>
            <person name="Lundell T."/>
            <person name="Morin E."/>
            <person name="Murat C."/>
            <person name="Sun H."/>
            <person name="Tunlid A."/>
            <person name="Henrissat B."/>
            <person name="Grigoriev I.V."/>
            <person name="Hibbett D.S."/>
            <person name="Martin F."/>
            <person name="Nordberg H.P."/>
            <person name="Cantor M.N."/>
            <person name="Hua S.X."/>
        </authorList>
    </citation>
    <scope>NUCLEOTIDE SEQUENCE [LARGE SCALE GENOMIC DNA]</scope>
    <source>
        <strain evidence="1 2">Ve08.2h10</strain>
    </source>
</reference>
<proteinExistence type="predicted"/>
<organism evidence="1 2">
    <name type="scientific">Paxillus rubicundulus Ve08.2h10</name>
    <dbReference type="NCBI Taxonomy" id="930991"/>
    <lineage>
        <taxon>Eukaryota</taxon>
        <taxon>Fungi</taxon>
        <taxon>Dikarya</taxon>
        <taxon>Basidiomycota</taxon>
        <taxon>Agaricomycotina</taxon>
        <taxon>Agaricomycetes</taxon>
        <taxon>Agaricomycetidae</taxon>
        <taxon>Boletales</taxon>
        <taxon>Paxilineae</taxon>
        <taxon>Paxillaceae</taxon>
        <taxon>Paxillus</taxon>
    </lineage>
</organism>
<keyword evidence="2" id="KW-1185">Reference proteome</keyword>
<name>A0A0D0DCU6_9AGAM</name>
<gene>
    <name evidence="1" type="ORF">PAXRUDRAFT_730651</name>
</gene>
<dbReference type="AlphaFoldDB" id="A0A0D0DCU6"/>
<dbReference type="Proteomes" id="UP000054538">
    <property type="component" value="Unassembled WGS sequence"/>
</dbReference>
<evidence type="ECO:0000313" key="1">
    <source>
        <dbReference type="EMBL" id="KIK82061.1"/>
    </source>
</evidence>
<dbReference type="HOGENOM" id="CLU_2073929_0_0_1"/>
<dbReference type="InParanoid" id="A0A0D0DCU6"/>
<accession>A0A0D0DCU6</accession>
<reference evidence="2" key="2">
    <citation type="submission" date="2015-01" db="EMBL/GenBank/DDBJ databases">
        <title>Evolutionary Origins and Diversification of the Mycorrhizal Mutualists.</title>
        <authorList>
            <consortium name="DOE Joint Genome Institute"/>
            <consortium name="Mycorrhizal Genomics Consortium"/>
            <person name="Kohler A."/>
            <person name="Kuo A."/>
            <person name="Nagy L.G."/>
            <person name="Floudas D."/>
            <person name="Copeland A."/>
            <person name="Barry K.W."/>
            <person name="Cichocki N."/>
            <person name="Veneault-Fourrey C."/>
            <person name="LaButti K."/>
            <person name="Lindquist E.A."/>
            <person name="Lipzen A."/>
            <person name="Lundell T."/>
            <person name="Morin E."/>
            <person name="Murat C."/>
            <person name="Riley R."/>
            <person name="Ohm R."/>
            <person name="Sun H."/>
            <person name="Tunlid A."/>
            <person name="Henrissat B."/>
            <person name="Grigoriev I.V."/>
            <person name="Hibbett D.S."/>
            <person name="Martin F."/>
        </authorList>
    </citation>
    <scope>NUCLEOTIDE SEQUENCE [LARGE SCALE GENOMIC DNA]</scope>
    <source>
        <strain evidence="2">Ve08.2h10</strain>
    </source>
</reference>
<sequence length="118" mass="13736">MTHDFQRCSAVPESARRLCQITPRNNSKLPLLIHLLRHNFPVDLHSSFPNIRRTNTVTLSRPHTAIQYLTFTPIPHHKCHITLLDPRRLIHTSLTMKIRPTISVLIHTPPHWHETPSN</sequence>
<dbReference type="EMBL" id="KN825685">
    <property type="protein sequence ID" value="KIK82061.1"/>
    <property type="molecule type" value="Genomic_DNA"/>
</dbReference>
<evidence type="ECO:0000313" key="2">
    <source>
        <dbReference type="Proteomes" id="UP000054538"/>
    </source>
</evidence>
<protein>
    <submittedName>
        <fullName evidence="1">Uncharacterized protein</fullName>
    </submittedName>
</protein>